<organism evidence="1 2">
    <name type="scientific">Lupinus albus</name>
    <name type="common">White lupine</name>
    <name type="synonym">Lupinus termis</name>
    <dbReference type="NCBI Taxonomy" id="3870"/>
    <lineage>
        <taxon>Eukaryota</taxon>
        <taxon>Viridiplantae</taxon>
        <taxon>Streptophyta</taxon>
        <taxon>Embryophyta</taxon>
        <taxon>Tracheophyta</taxon>
        <taxon>Spermatophyta</taxon>
        <taxon>Magnoliopsida</taxon>
        <taxon>eudicotyledons</taxon>
        <taxon>Gunneridae</taxon>
        <taxon>Pentapetalae</taxon>
        <taxon>rosids</taxon>
        <taxon>fabids</taxon>
        <taxon>Fabales</taxon>
        <taxon>Fabaceae</taxon>
        <taxon>Papilionoideae</taxon>
        <taxon>50 kb inversion clade</taxon>
        <taxon>genistoids sensu lato</taxon>
        <taxon>core genistoids</taxon>
        <taxon>Genisteae</taxon>
        <taxon>Lupinus</taxon>
    </lineage>
</organism>
<evidence type="ECO:0000313" key="2">
    <source>
        <dbReference type="Proteomes" id="UP000447434"/>
    </source>
</evidence>
<accession>A0A6A4NGU1</accession>
<dbReference type="EMBL" id="WOCE01000022">
    <property type="protein sequence ID" value="KAE9588682.1"/>
    <property type="molecule type" value="Genomic_DNA"/>
</dbReference>
<reference evidence="2" key="1">
    <citation type="journal article" date="2020" name="Nat. Commun.">
        <title>Genome sequence of the cluster root forming white lupin.</title>
        <authorList>
            <person name="Hufnagel B."/>
            <person name="Marques A."/>
            <person name="Soriano A."/>
            <person name="Marques L."/>
            <person name="Divol F."/>
            <person name="Doumas P."/>
            <person name="Sallet E."/>
            <person name="Mancinotti D."/>
            <person name="Carrere S."/>
            <person name="Marande W."/>
            <person name="Arribat S."/>
            <person name="Keller J."/>
            <person name="Huneau C."/>
            <person name="Blein T."/>
            <person name="Aime D."/>
            <person name="Laguerre M."/>
            <person name="Taylor J."/>
            <person name="Schubert V."/>
            <person name="Nelson M."/>
            <person name="Geu-Flores F."/>
            <person name="Crespi M."/>
            <person name="Gallardo-Guerrero K."/>
            <person name="Delaux P.-M."/>
            <person name="Salse J."/>
            <person name="Berges H."/>
            <person name="Guyot R."/>
            <person name="Gouzy J."/>
            <person name="Peret B."/>
        </authorList>
    </citation>
    <scope>NUCLEOTIDE SEQUENCE [LARGE SCALE GENOMIC DNA]</scope>
    <source>
        <strain evidence="2">cv. Amiga</strain>
    </source>
</reference>
<gene>
    <name evidence="1" type="ORF">Lalb_Chr22g0357921</name>
</gene>
<sequence length="50" mass="5681">MISLTISPIRNDFDEEKMRKGRECGVSVAELQGFVAVFQNTYNSAHNTYI</sequence>
<evidence type="ECO:0000313" key="1">
    <source>
        <dbReference type="EMBL" id="KAE9588682.1"/>
    </source>
</evidence>
<dbReference type="Proteomes" id="UP000447434">
    <property type="component" value="Chromosome 22"/>
</dbReference>
<name>A0A6A4NGU1_LUPAL</name>
<protein>
    <submittedName>
        <fullName evidence="1">Uncharacterized protein</fullName>
    </submittedName>
</protein>
<keyword evidence="2" id="KW-1185">Reference proteome</keyword>
<dbReference type="AlphaFoldDB" id="A0A6A4NGU1"/>
<comment type="caution">
    <text evidence="1">The sequence shown here is derived from an EMBL/GenBank/DDBJ whole genome shotgun (WGS) entry which is preliminary data.</text>
</comment>
<proteinExistence type="predicted"/>